<evidence type="ECO:0000256" key="2">
    <source>
        <dbReference type="ARBA" id="ARBA00022491"/>
    </source>
</evidence>
<dbReference type="PANTHER" id="PTHR33057:SF26">
    <property type="entry name" value="TRANSCRIPTION REPRESSOR OFP13"/>
    <property type="match status" value="1"/>
</dbReference>
<keyword evidence="4 6" id="KW-0804">Transcription</keyword>
<gene>
    <name evidence="9" type="ORF">Nepgr_012070</name>
</gene>
<evidence type="ECO:0000256" key="4">
    <source>
        <dbReference type="ARBA" id="ARBA00023163"/>
    </source>
</evidence>
<dbReference type="EMBL" id="BSYO01000010">
    <property type="protein sequence ID" value="GMH10229.1"/>
    <property type="molecule type" value="Genomic_DNA"/>
</dbReference>
<evidence type="ECO:0000256" key="1">
    <source>
        <dbReference type="ARBA" id="ARBA00004123"/>
    </source>
</evidence>
<keyword evidence="3 6" id="KW-0805">Transcription regulation</keyword>
<proteinExistence type="predicted"/>
<feature type="region of interest" description="Disordered" evidence="7">
    <location>
        <begin position="59"/>
        <end position="78"/>
    </location>
</feature>
<evidence type="ECO:0000259" key="8">
    <source>
        <dbReference type="PROSITE" id="PS51754"/>
    </source>
</evidence>
<organism evidence="9 10">
    <name type="scientific">Nepenthes gracilis</name>
    <name type="common">Slender pitcher plant</name>
    <dbReference type="NCBI Taxonomy" id="150966"/>
    <lineage>
        <taxon>Eukaryota</taxon>
        <taxon>Viridiplantae</taxon>
        <taxon>Streptophyta</taxon>
        <taxon>Embryophyta</taxon>
        <taxon>Tracheophyta</taxon>
        <taxon>Spermatophyta</taxon>
        <taxon>Magnoliopsida</taxon>
        <taxon>eudicotyledons</taxon>
        <taxon>Gunneridae</taxon>
        <taxon>Pentapetalae</taxon>
        <taxon>Caryophyllales</taxon>
        <taxon>Nepenthaceae</taxon>
        <taxon>Nepenthes</taxon>
    </lineage>
</organism>
<dbReference type="AlphaFoldDB" id="A0AAD3XMU4"/>
<keyword evidence="5 6" id="KW-0539">Nucleus</keyword>
<dbReference type="PANTHER" id="PTHR33057">
    <property type="entry name" value="TRANSCRIPTION REPRESSOR OFP7-RELATED"/>
    <property type="match status" value="1"/>
</dbReference>
<accession>A0AAD3XMU4</accession>
<dbReference type="InterPro" id="IPR006458">
    <property type="entry name" value="Ovate_C"/>
</dbReference>
<comment type="function">
    <text evidence="6">Transcriptional repressor that regulates multiple aspects of plant growth and development.</text>
</comment>
<dbReference type="Pfam" id="PF04844">
    <property type="entry name" value="Ovate"/>
    <property type="match status" value="1"/>
</dbReference>
<dbReference type="NCBIfam" id="TIGR01568">
    <property type="entry name" value="A_thal_3678"/>
    <property type="match status" value="1"/>
</dbReference>
<reference evidence="9" key="1">
    <citation type="submission" date="2023-05" db="EMBL/GenBank/DDBJ databases">
        <title>Nepenthes gracilis genome sequencing.</title>
        <authorList>
            <person name="Fukushima K."/>
        </authorList>
    </citation>
    <scope>NUCLEOTIDE SEQUENCE</scope>
    <source>
        <strain evidence="9">SING2019-196</strain>
    </source>
</reference>
<comment type="caution">
    <text evidence="9">The sequence shown here is derived from an EMBL/GenBank/DDBJ whole genome shotgun (WGS) entry which is preliminary data.</text>
</comment>
<name>A0AAD3XMU4_NEPGR</name>
<comment type="subcellular location">
    <subcellularLocation>
        <location evidence="1 6">Nucleus</location>
    </subcellularLocation>
</comment>
<protein>
    <recommendedName>
        <fullName evidence="6">Transcription repressor</fullName>
    </recommendedName>
    <alternativeName>
        <fullName evidence="6">Ovate family protein</fullName>
    </alternativeName>
</protein>
<evidence type="ECO:0000256" key="3">
    <source>
        <dbReference type="ARBA" id="ARBA00023015"/>
    </source>
</evidence>
<evidence type="ECO:0000256" key="6">
    <source>
        <dbReference type="RuleBase" id="RU367028"/>
    </source>
</evidence>
<keyword evidence="2 6" id="KW-0678">Repressor</keyword>
<evidence type="ECO:0000256" key="7">
    <source>
        <dbReference type="SAM" id="MobiDB-lite"/>
    </source>
</evidence>
<dbReference type="InterPro" id="IPR038933">
    <property type="entry name" value="Ovate"/>
</dbReference>
<evidence type="ECO:0000256" key="5">
    <source>
        <dbReference type="ARBA" id="ARBA00023242"/>
    </source>
</evidence>
<dbReference type="GO" id="GO:0045892">
    <property type="term" value="P:negative regulation of DNA-templated transcription"/>
    <property type="evidence" value="ECO:0007669"/>
    <property type="project" value="UniProtKB-UniRule"/>
</dbReference>
<evidence type="ECO:0000313" key="10">
    <source>
        <dbReference type="Proteomes" id="UP001279734"/>
    </source>
</evidence>
<feature type="domain" description="OVATE" evidence="8">
    <location>
        <begin position="131"/>
        <end position="192"/>
    </location>
</feature>
<dbReference type="PROSITE" id="PS51754">
    <property type="entry name" value="OVATE"/>
    <property type="match status" value="1"/>
</dbReference>
<sequence>MGVKEKLPSLIFNPRDYWPSCKLPKTLSFRTKDDIFFKTLNSVYFDNINDAETPESWFTDTSNSASFSTESEGEPGGEPLLETIIRGVQSERLFFEPGETSSILEEANHCYDNHCNEARDVGDPFAECVVLAVDSDDPYRDFRGSMEEIAASHGGLLRDWGRLEELLGWYLRVNGKESHGYVVAAFVDFLGNYNEDESVIKSGDSNCCEGKSGAATCFCSAASSFSSCAQSPTSSLVNS</sequence>
<dbReference type="Proteomes" id="UP001279734">
    <property type="component" value="Unassembled WGS sequence"/>
</dbReference>
<keyword evidence="10" id="KW-1185">Reference proteome</keyword>
<dbReference type="GO" id="GO:0005634">
    <property type="term" value="C:nucleus"/>
    <property type="evidence" value="ECO:0007669"/>
    <property type="project" value="UniProtKB-SubCell"/>
</dbReference>
<evidence type="ECO:0000313" key="9">
    <source>
        <dbReference type="EMBL" id="GMH10229.1"/>
    </source>
</evidence>